<protein>
    <recommendedName>
        <fullName evidence="1">YvlB/LiaX N-terminal domain-containing protein</fullName>
    </recommendedName>
</protein>
<accession>A0ABQ5N587</accession>
<comment type="caution">
    <text evidence="2">The sequence shown here is derived from an EMBL/GenBank/DDBJ whole genome shotgun (WGS) entry which is preliminary data.</text>
</comment>
<sequence length="124" mass="13486">MNEETMKVLKMLEEGKIDSEKAGELIDALAPSKNLVPVSPTINIDKMLKIRVNSHKGDNVNINVPVKFINTLGTAIKKIPKVEGVEGLEEIDIQAILQAVSEGLDGKIVDVQSEQGDIVEIIVE</sequence>
<dbReference type="InterPro" id="IPR053959">
    <property type="entry name" value="YvlB/LiaX_N"/>
</dbReference>
<organism evidence="2 3">
    <name type="scientific">Clostridium omnivorum</name>
    <dbReference type="NCBI Taxonomy" id="1604902"/>
    <lineage>
        <taxon>Bacteria</taxon>
        <taxon>Bacillati</taxon>
        <taxon>Bacillota</taxon>
        <taxon>Clostridia</taxon>
        <taxon>Eubacteriales</taxon>
        <taxon>Clostridiaceae</taxon>
        <taxon>Clostridium</taxon>
    </lineage>
</organism>
<dbReference type="Proteomes" id="UP001208567">
    <property type="component" value="Unassembled WGS sequence"/>
</dbReference>
<gene>
    <name evidence="2" type="ORF">bsdE14_17920</name>
</gene>
<feature type="domain" description="YvlB/LiaX N-terminal" evidence="1">
    <location>
        <begin position="3"/>
        <end position="32"/>
    </location>
</feature>
<proteinExistence type="predicted"/>
<evidence type="ECO:0000313" key="3">
    <source>
        <dbReference type="Proteomes" id="UP001208567"/>
    </source>
</evidence>
<evidence type="ECO:0000259" key="1">
    <source>
        <dbReference type="Pfam" id="PF22746"/>
    </source>
</evidence>
<evidence type="ECO:0000313" key="2">
    <source>
        <dbReference type="EMBL" id="GLC30382.1"/>
    </source>
</evidence>
<dbReference type="EMBL" id="BRXR01000001">
    <property type="protein sequence ID" value="GLC30382.1"/>
    <property type="molecule type" value="Genomic_DNA"/>
</dbReference>
<dbReference type="Pfam" id="PF22746">
    <property type="entry name" value="SHOCT-like_DUF2089-C"/>
    <property type="match status" value="1"/>
</dbReference>
<name>A0ABQ5N587_9CLOT</name>
<reference evidence="2 3" key="1">
    <citation type="journal article" date="2024" name="Int. J. Syst. Evol. Microbiol.">
        <title>Clostridium omnivorum sp. nov., isolated from anoxic soil under the treatment of reductive soil disinfestation.</title>
        <authorList>
            <person name="Ueki A."/>
            <person name="Tonouchi A."/>
            <person name="Kaku N."/>
            <person name="Honma S."/>
            <person name="Ueki K."/>
        </authorList>
    </citation>
    <scope>NUCLEOTIDE SEQUENCE [LARGE SCALE GENOMIC DNA]</scope>
    <source>
        <strain evidence="2 3">E14</strain>
    </source>
</reference>
<keyword evidence="3" id="KW-1185">Reference proteome</keyword>
<dbReference type="RefSeq" id="WP_264849642.1">
    <property type="nucleotide sequence ID" value="NZ_BRXR01000001.1"/>
</dbReference>